<feature type="domain" description="SpaA-like prealbumin fold" evidence="5">
    <location>
        <begin position="856"/>
        <end position="939"/>
    </location>
</feature>
<organism evidence="7 8">
    <name type="scientific">Faecalicoccus acidiformans</name>
    <dbReference type="NCBI Taxonomy" id="915173"/>
    <lineage>
        <taxon>Bacteria</taxon>
        <taxon>Bacillati</taxon>
        <taxon>Bacillota</taxon>
        <taxon>Erysipelotrichia</taxon>
        <taxon>Erysipelotrichales</taxon>
        <taxon>Erysipelotrichaceae</taxon>
        <taxon>Faecalicoccus</taxon>
    </lineage>
</organism>
<gene>
    <name evidence="7" type="ORF">HNQ43_001044</name>
</gene>
<proteinExistence type="inferred from homology"/>
<dbReference type="NCBIfam" id="NF033903">
    <property type="entry name" value="VaFE_rpt"/>
    <property type="match status" value="1"/>
</dbReference>
<dbReference type="Pfam" id="PF17802">
    <property type="entry name" value="SpaA"/>
    <property type="match status" value="4"/>
</dbReference>
<feature type="domain" description="SpaA-like prealbumin fold" evidence="5">
    <location>
        <begin position="491"/>
        <end position="591"/>
    </location>
</feature>
<keyword evidence="4" id="KW-0812">Transmembrane</keyword>
<feature type="domain" description="SpaA-like prealbumin fold" evidence="5">
    <location>
        <begin position="673"/>
        <end position="714"/>
    </location>
</feature>
<dbReference type="InterPro" id="IPR013783">
    <property type="entry name" value="Ig-like_fold"/>
</dbReference>
<keyword evidence="4" id="KW-0472">Membrane</keyword>
<dbReference type="PANTHER" id="PTHR36108">
    <property type="entry name" value="COLOSSIN-B-RELATED"/>
    <property type="match status" value="1"/>
</dbReference>
<sequence length="997" mass="112974">MIRKSVHKILGIFLGVMMILVQSVPVFAQELSVQVDYPEGFITDPNSKWAVGLSQSNVSGYNFDTYAQISISGKKVYCIEPLSLISDGNGGYTASDLGDYFGDSTLTQKLEYISALGYGFQGDYSHELDFATQIRIWQEIMPGLVVKIHPDIQAKIDQINNRLKIMMTDVSFDQQKVILSGYGKEFAQTLTDTNGVFSHYTLDSGTLSYEQQGNQLTIWMEKSQGKSGQLTMNCFYPQQGVSIAYRSKYNHQAVAYITGGIPNQLHVSAMVETGSVQVLKRDAQTQDISQGDATLAGAQYQLIDNKTKKVAGTFLIQEDLFSNRISDLPTDRTYTIQEIQAPEGYQLDTNQVQIDFSNQKDVILELSDEVITGRIQIKKIITDKDISQIVKPEKGAEFTIVLKRYVDQYGSITKAIEHRDRFSDSEWDILTTDDQGYALSKALAYGTYMAQQTGGDPETHWLKEPFTFEIDQETDEPLEYTINNRPFEYYLRLIKIDAQTKKPISTSGASFQILDEEGKPVTMRVGSKTYDTFQTASNHPKEKEGVFVAQDEKGVLTTPLKLKAGTYQIQEVESPQGYQLLKEPVKIVLGSSYVSQVDDQGHATVEVTIENERPKAKIILHKEFEERLSEDLCKGEVRFRLSAKEDIFDPADGTLLYPKGSWIETSEHPDGIYSLEAGSLVIDDLVLGSYQLKEIETIEGYQLLEDPIDFEFVQGSRDRDEYVLEKSITNKRVQIQTTVNKEKEWYPEEEIEVTDRVEYLGLVPGKTYRLEGRILDPKTKKPIQNEGKELIQVLDFVPETKNGFVDMVFRFDASQIEPASYVVTERLYCENGHLLAAHEDLNDDKQTFEILPLYDLQVQKVDADTGKPIQNAQLEFALFKDKQANTLYQTGQTDISKGTVSWKDLKQGSWYLKEVKAPKGYRLLDHVYFLEVKKDGIYIDGKKAKTKEGYFYLEIQNIKIPMVSTRVDWNADGYGVWFVFSGILLGLIVVIQVFRKI</sequence>
<evidence type="ECO:0000256" key="3">
    <source>
        <dbReference type="ARBA" id="ARBA00022729"/>
    </source>
</evidence>
<evidence type="ECO:0000313" key="8">
    <source>
        <dbReference type="Proteomes" id="UP000521313"/>
    </source>
</evidence>
<comment type="similarity">
    <text evidence="1">Belongs to the serine-aspartate repeat-containing protein (SDr) family.</text>
</comment>
<evidence type="ECO:0000256" key="4">
    <source>
        <dbReference type="SAM" id="Phobius"/>
    </source>
</evidence>
<comment type="caution">
    <text evidence="7">The sequence shown here is derived from an EMBL/GenBank/DDBJ whole genome shotgun (WGS) entry which is preliminary data.</text>
</comment>
<evidence type="ECO:0000259" key="5">
    <source>
        <dbReference type="Pfam" id="PF17802"/>
    </source>
</evidence>
<dbReference type="Gene3D" id="2.60.40.3930">
    <property type="match status" value="1"/>
</dbReference>
<reference evidence="7 8" key="1">
    <citation type="submission" date="2020-08" db="EMBL/GenBank/DDBJ databases">
        <title>Genomic Encyclopedia of Type Strains, Phase IV (KMG-IV): sequencing the most valuable type-strain genomes for metagenomic binning, comparative biology and taxonomic classification.</title>
        <authorList>
            <person name="Goeker M."/>
        </authorList>
    </citation>
    <scope>NUCLEOTIDE SEQUENCE [LARGE SCALE GENOMIC DNA]</scope>
    <source>
        <strain evidence="7 8">DSM 26963</strain>
    </source>
</reference>
<feature type="transmembrane region" description="Helical" evidence="4">
    <location>
        <begin position="974"/>
        <end position="994"/>
    </location>
</feature>
<dbReference type="PANTHER" id="PTHR36108:SF13">
    <property type="entry name" value="COLOSSIN-B-RELATED"/>
    <property type="match status" value="1"/>
</dbReference>
<evidence type="ECO:0000256" key="1">
    <source>
        <dbReference type="ARBA" id="ARBA00007257"/>
    </source>
</evidence>
<feature type="domain" description="T-Q ester bond containing" evidence="6">
    <location>
        <begin position="735"/>
        <end position="849"/>
    </location>
</feature>
<dbReference type="AlphaFoldDB" id="A0A7W8D112"/>
<dbReference type="Gene3D" id="2.60.40.10">
    <property type="entry name" value="Immunoglobulins"/>
    <property type="match status" value="5"/>
</dbReference>
<evidence type="ECO:0000313" key="7">
    <source>
        <dbReference type="EMBL" id="MBB5184996.1"/>
    </source>
</evidence>
<evidence type="ECO:0000259" key="6">
    <source>
        <dbReference type="Pfam" id="PF18202"/>
    </source>
</evidence>
<dbReference type="EMBL" id="JACHHD010000009">
    <property type="protein sequence ID" value="MBB5184996.1"/>
    <property type="molecule type" value="Genomic_DNA"/>
</dbReference>
<feature type="domain" description="SpaA-like prealbumin fold" evidence="5">
    <location>
        <begin position="290"/>
        <end position="368"/>
    </location>
</feature>
<keyword evidence="2" id="KW-0964">Secreted</keyword>
<keyword evidence="3" id="KW-0732">Signal</keyword>
<dbReference type="RefSeq" id="WP_183375468.1">
    <property type="nucleotide sequence ID" value="NZ_JACHHD010000009.1"/>
</dbReference>
<evidence type="ECO:0000256" key="2">
    <source>
        <dbReference type="ARBA" id="ARBA00022525"/>
    </source>
</evidence>
<protein>
    <submittedName>
        <fullName evidence="7">Putative surface anchored protein</fullName>
    </submittedName>
</protein>
<dbReference type="InterPro" id="IPR041100">
    <property type="entry name" value="TQ"/>
</dbReference>
<dbReference type="Pfam" id="PF18202">
    <property type="entry name" value="TQ"/>
    <property type="match status" value="1"/>
</dbReference>
<keyword evidence="4" id="KW-1133">Transmembrane helix</keyword>
<name>A0A7W8D112_9FIRM</name>
<dbReference type="InterPro" id="IPR041033">
    <property type="entry name" value="SpaA_PFL_dom_1"/>
</dbReference>
<dbReference type="Proteomes" id="UP000521313">
    <property type="component" value="Unassembled WGS sequence"/>
</dbReference>
<accession>A0A7W8D112</accession>